<organism evidence="7 8">
    <name type="scientific">Rurimicrobium arvi</name>
    <dbReference type="NCBI Taxonomy" id="2049916"/>
    <lineage>
        <taxon>Bacteria</taxon>
        <taxon>Pseudomonadati</taxon>
        <taxon>Bacteroidota</taxon>
        <taxon>Chitinophagia</taxon>
        <taxon>Chitinophagales</taxon>
        <taxon>Chitinophagaceae</taxon>
        <taxon>Rurimicrobium</taxon>
    </lineage>
</organism>
<keyword evidence="4 6" id="KW-1133">Transmembrane helix</keyword>
<name>A0ABP8MRE9_9BACT</name>
<evidence type="ECO:0000313" key="8">
    <source>
        <dbReference type="Proteomes" id="UP001501410"/>
    </source>
</evidence>
<comment type="subcellular location">
    <subcellularLocation>
        <location evidence="1">Membrane</location>
        <topology evidence="1">Multi-pass membrane protein</topology>
    </subcellularLocation>
</comment>
<dbReference type="RefSeq" id="WP_344824579.1">
    <property type="nucleotide sequence ID" value="NZ_BAABEZ010000022.1"/>
</dbReference>
<reference evidence="8" key="1">
    <citation type="journal article" date="2019" name="Int. J. Syst. Evol. Microbiol.">
        <title>The Global Catalogue of Microorganisms (GCM) 10K type strain sequencing project: providing services to taxonomists for standard genome sequencing and annotation.</title>
        <authorList>
            <consortium name="The Broad Institute Genomics Platform"/>
            <consortium name="The Broad Institute Genome Sequencing Center for Infectious Disease"/>
            <person name="Wu L."/>
            <person name="Ma J."/>
        </authorList>
    </citation>
    <scope>NUCLEOTIDE SEQUENCE [LARGE SCALE GENOMIC DNA]</scope>
    <source>
        <strain evidence="8">JCM 31921</strain>
    </source>
</reference>
<keyword evidence="8" id="KW-1185">Reference proteome</keyword>
<dbReference type="EMBL" id="BAABEZ010000022">
    <property type="protein sequence ID" value="GAA4453606.1"/>
    <property type="molecule type" value="Genomic_DNA"/>
</dbReference>
<comment type="caution">
    <text evidence="7">The sequence shown here is derived from an EMBL/GenBank/DDBJ whole genome shotgun (WGS) entry which is preliminary data.</text>
</comment>
<sequence>MHKQALITGLICAGLGVVIGAFAAHGLKPRMDLVQQQTFETGVRYQMYHSFALIALALIGAHFPGEKIHWAFICFTLGIICFSGSLYALALLKMNGKVGLGGIGIITPIGGLFFILGWLFTLLSVLQQKNA</sequence>
<feature type="transmembrane region" description="Helical" evidence="6">
    <location>
        <begin position="70"/>
        <end position="92"/>
    </location>
</feature>
<evidence type="ECO:0000256" key="1">
    <source>
        <dbReference type="ARBA" id="ARBA00004141"/>
    </source>
</evidence>
<accession>A0ABP8MRE9</accession>
<dbReference type="InterPro" id="IPR006696">
    <property type="entry name" value="DUF423"/>
</dbReference>
<keyword evidence="3 6" id="KW-0812">Transmembrane</keyword>
<dbReference type="Pfam" id="PF04241">
    <property type="entry name" value="DUF423"/>
    <property type="match status" value="1"/>
</dbReference>
<protein>
    <submittedName>
        <fullName evidence="7">DUF423 domain-containing protein</fullName>
    </submittedName>
</protein>
<evidence type="ECO:0000256" key="6">
    <source>
        <dbReference type="SAM" id="Phobius"/>
    </source>
</evidence>
<comment type="similarity">
    <text evidence="2">Belongs to the UPF0382 family.</text>
</comment>
<gene>
    <name evidence="7" type="ORF">GCM10023092_14210</name>
</gene>
<dbReference type="PANTHER" id="PTHR43461:SF1">
    <property type="entry name" value="TRANSMEMBRANE PROTEIN 256"/>
    <property type="match status" value="1"/>
</dbReference>
<evidence type="ECO:0000313" key="7">
    <source>
        <dbReference type="EMBL" id="GAA4453606.1"/>
    </source>
</evidence>
<feature type="transmembrane region" description="Helical" evidence="6">
    <location>
        <begin position="98"/>
        <end position="126"/>
    </location>
</feature>
<evidence type="ECO:0000256" key="2">
    <source>
        <dbReference type="ARBA" id="ARBA00009694"/>
    </source>
</evidence>
<keyword evidence="5 6" id="KW-0472">Membrane</keyword>
<dbReference type="PANTHER" id="PTHR43461">
    <property type="entry name" value="TRANSMEMBRANE PROTEIN 256"/>
    <property type="match status" value="1"/>
</dbReference>
<evidence type="ECO:0000256" key="5">
    <source>
        <dbReference type="ARBA" id="ARBA00023136"/>
    </source>
</evidence>
<evidence type="ECO:0000256" key="3">
    <source>
        <dbReference type="ARBA" id="ARBA00022692"/>
    </source>
</evidence>
<feature type="transmembrane region" description="Helical" evidence="6">
    <location>
        <begin position="47"/>
        <end position="63"/>
    </location>
</feature>
<evidence type="ECO:0000256" key="4">
    <source>
        <dbReference type="ARBA" id="ARBA00022989"/>
    </source>
</evidence>
<proteinExistence type="inferred from homology"/>
<dbReference type="Proteomes" id="UP001501410">
    <property type="component" value="Unassembled WGS sequence"/>
</dbReference>